<evidence type="ECO:0000256" key="5">
    <source>
        <dbReference type="ARBA" id="ARBA00023002"/>
    </source>
</evidence>
<keyword evidence="4" id="KW-0274">FAD</keyword>
<dbReference type="AlphaFoldDB" id="A0A1S8BFH8"/>
<evidence type="ECO:0000256" key="1">
    <source>
        <dbReference type="ARBA" id="ARBA00001974"/>
    </source>
</evidence>
<reference evidence="8 9" key="1">
    <citation type="submission" date="2017-01" db="EMBL/GenBank/DDBJ databases">
        <title>Draft genome sequence of Diplodia seriata F98.1, a fungal species involved in grapevine trunk diseases.</title>
        <authorList>
            <person name="Robert-Siegwald G."/>
            <person name="Vallet J."/>
            <person name="Abou-Mansour E."/>
            <person name="Xu J."/>
            <person name="Rey P."/>
            <person name="Bertsch C."/>
            <person name="Rego C."/>
            <person name="Larignon P."/>
            <person name="Fontaine F."/>
            <person name="Lebrun M.-H."/>
        </authorList>
    </citation>
    <scope>NUCLEOTIDE SEQUENCE [LARGE SCALE GENOMIC DNA]</scope>
    <source>
        <strain evidence="8 9">F98.1</strain>
    </source>
</reference>
<feature type="transmembrane region" description="Helical" evidence="7">
    <location>
        <begin position="20"/>
        <end position="39"/>
    </location>
</feature>
<dbReference type="STRING" id="420778.A0A1S8BFH8"/>
<keyword evidence="3" id="KW-0285">Flavoprotein</keyword>
<dbReference type="Pfam" id="PF13450">
    <property type="entry name" value="NAD_binding_8"/>
    <property type="match status" value="1"/>
</dbReference>
<evidence type="ECO:0000256" key="2">
    <source>
        <dbReference type="ARBA" id="ARBA00007992"/>
    </source>
</evidence>
<dbReference type="InterPro" id="IPR050493">
    <property type="entry name" value="FAD-dep_Monooxygenase_BioMet"/>
</dbReference>
<keyword evidence="7" id="KW-1133">Transmembrane helix</keyword>
<dbReference type="EMBL" id="MSZU01000081">
    <property type="protein sequence ID" value="OMP86078.1"/>
    <property type="molecule type" value="Genomic_DNA"/>
</dbReference>
<name>A0A1S8BFH8_9PEZI</name>
<evidence type="ECO:0000256" key="7">
    <source>
        <dbReference type="SAM" id="Phobius"/>
    </source>
</evidence>
<comment type="caution">
    <text evidence="8">The sequence shown here is derived from an EMBL/GenBank/DDBJ whole genome shotgun (WGS) entry which is preliminary data.</text>
</comment>
<evidence type="ECO:0000256" key="6">
    <source>
        <dbReference type="ARBA" id="ARBA00023033"/>
    </source>
</evidence>
<gene>
    <name evidence="8" type="ORF">BK809_0002290</name>
</gene>
<evidence type="ECO:0000256" key="4">
    <source>
        <dbReference type="ARBA" id="ARBA00022827"/>
    </source>
</evidence>
<dbReference type="OrthoDB" id="417877at2759"/>
<dbReference type="Proteomes" id="UP000190776">
    <property type="component" value="Unassembled WGS sequence"/>
</dbReference>
<dbReference type="PANTHER" id="PTHR13789">
    <property type="entry name" value="MONOOXYGENASE"/>
    <property type="match status" value="1"/>
</dbReference>
<dbReference type="PANTHER" id="PTHR13789:SF318">
    <property type="entry name" value="GERANYLGERANYL DIPHOSPHATE REDUCTASE"/>
    <property type="match status" value="1"/>
</dbReference>
<dbReference type="InterPro" id="IPR036188">
    <property type="entry name" value="FAD/NAD-bd_sf"/>
</dbReference>
<dbReference type="Gene3D" id="3.50.50.60">
    <property type="entry name" value="FAD/NAD(P)-binding domain"/>
    <property type="match status" value="1"/>
</dbReference>
<organism evidence="8 9">
    <name type="scientific">Diplodia seriata</name>
    <dbReference type="NCBI Taxonomy" id="420778"/>
    <lineage>
        <taxon>Eukaryota</taxon>
        <taxon>Fungi</taxon>
        <taxon>Dikarya</taxon>
        <taxon>Ascomycota</taxon>
        <taxon>Pezizomycotina</taxon>
        <taxon>Dothideomycetes</taxon>
        <taxon>Dothideomycetes incertae sedis</taxon>
        <taxon>Botryosphaeriales</taxon>
        <taxon>Botryosphaeriaceae</taxon>
        <taxon>Diplodia</taxon>
    </lineage>
</organism>
<evidence type="ECO:0000313" key="8">
    <source>
        <dbReference type="EMBL" id="OMP86078.1"/>
    </source>
</evidence>
<dbReference type="SUPFAM" id="SSF51905">
    <property type="entry name" value="FAD/NAD(P)-binding domain"/>
    <property type="match status" value="1"/>
</dbReference>
<protein>
    <submittedName>
        <fullName evidence="8">Salicylate hydroxylase</fullName>
    </submittedName>
</protein>
<dbReference type="Gene3D" id="3.30.9.30">
    <property type="match status" value="1"/>
</dbReference>
<sequence length="125" mass="13289">MTSTTTTPPPEKNPHADDKKLHVAIAGAGIAGLTAAIALKKRLGGDRVDVQLYDKASALREIGASIALGPNGLRSLERLGVGNALDDDVAFRGPSGLPMIYRWVSSSSSSSSSSSFFFFFFWLLF</sequence>
<keyword evidence="7" id="KW-0812">Transmembrane</keyword>
<dbReference type="GO" id="GO:0004497">
    <property type="term" value="F:monooxygenase activity"/>
    <property type="evidence" value="ECO:0007669"/>
    <property type="project" value="UniProtKB-KW"/>
</dbReference>
<proteinExistence type="inferred from homology"/>
<comment type="similarity">
    <text evidence="2">Belongs to the paxM FAD-dependent monooxygenase family.</text>
</comment>
<keyword evidence="7" id="KW-0472">Membrane</keyword>
<evidence type="ECO:0000313" key="9">
    <source>
        <dbReference type="Proteomes" id="UP000190776"/>
    </source>
</evidence>
<evidence type="ECO:0000256" key="3">
    <source>
        <dbReference type="ARBA" id="ARBA00022630"/>
    </source>
</evidence>
<accession>A0A1S8BFH8</accession>
<comment type="cofactor">
    <cofactor evidence="1">
        <name>FAD</name>
        <dbReference type="ChEBI" id="CHEBI:57692"/>
    </cofactor>
</comment>
<keyword evidence="5" id="KW-0560">Oxidoreductase</keyword>
<keyword evidence="6" id="KW-0503">Monooxygenase</keyword>